<proteinExistence type="inferred from homology"/>
<dbReference type="GO" id="GO:0050660">
    <property type="term" value="F:flavin adenine dinucleotide binding"/>
    <property type="evidence" value="ECO:0007669"/>
    <property type="project" value="InterPro"/>
</dbReference>
<evidence type="ECO:0000259" key="9">
    <source>
        <dbReference type="PROSITE" id="PS00623"/>
    </source>
</evidence>
<comment type="similarity">
    <text evidence="2 7">Belongs to the GMC oxidoreductase family.</text>
</comment>
<feature type="chain" id="PRO_5034284901" evidence="8">
    <location>
        <begin position="21"/>
        <end position="600"/>
    </location>
</feature>
<dbReference type="Proteomes" id="UP000250043">
    <property type="component" value="Unassembled WGS sequence"/>
</dbReference>
<evidence type="ECO:0000256" key="4">
    <source>
        <dbReference type="ARBA" id="ARBA00022827"/>
    </source>
</evidence>
<evidence type="ECO:0000259" key="10">
    <source>
        <dbReference type="PROSITE" id="PS00624"/>
    </source>
</evidence>
<name>A0A8E2DP12_9APHY</name>
<comment type="cofactor">
    <cofactor evidence="1 6">
        <name>FAD</name>
        <dbReference type="ChEBI" id="CHEBI:57692"/>
    </cofactor>
</comment>
<feature type="domain" description="Glucose-methanol-choline oxidoreductase N-terminal" evidence="10">
    <location>
        <begin position="311"/>
        <end position="325"/>
    </location>
</feature>
<gene>
    <name evidence="11" type="ORF">OBBRIDRAFT_773345</name>
</gene>
<dbReference type="SUPFAM" id="SSF54373">
    <property type="entry name" value="FAD-linked reductases, C-terminal domain"/>
    <property type="match status" value="1"/>
</dbReference>
<feature type="binding site" evidence="6">
    <location>
        <position position="269"/>
    </location>
    <ligand>
        <name>FAD</name>
        <dbReference type="ChEBI" id="CHEBI:57692"/>
    </ligand>
</feature>
<dbReference type="GO" id="GO:0016614">
    <property type="term" value="F:oxidoreductase activity, acting on CH-OH group of donors"/>
    <property type="evidence" value="ECO:0007669"/>
    <property type="project" value="InterPro"/>
</dbReference>
<evidence type="ECO:0000313" key="11">
    <source>
        <dbReference type="EMBL" id="OCH92503.1"/>
    </source>
</evidence>
<evidence type="ECO:0000256" key="3">
    <source>
        <dbReference type="ARBA" id="ARBA00022630"/>
    </source>
</evidence>
<keyword evidence="12" id="KW-1185">Reference proteome</keyword>
<dbReference type="SUPFAM" id="SSF51905">
    <property type="entry name" value="FAD/NAD(P)-binding domain"/>
    <property type="match status" value="1"/>
</dbReference>
<feature type="active site" description="Proton donor" evidence="5">
    <location>
        <position position="535"/>
    </location>
</feature>
<dbReference type="PIRSF" id="PIRSF000137">
    <property type="entry name" value="Alcohol_oxidase"/>
    <property type="match status" value="1"/>
</dbReference>
<feature type="active site" description="Proton acceptor" evidence="5">
    <location>
        <position position="579"/>
    </location>
</feature>
<evidence type="ECO:0000256" key="7">
    <source>
        <dbReference type="RuleBase" id="RU003968"/>
    </source>
</evidence>
<keyword evidence="8" id="KW-0732">Signal</keyword>
<feature type="binding site" evidence="6">
    <location>
        <begin position="580"/>
        <end position="581"/>
    </location>
    <ligand>
        <name>FAD</name>
        <dbReference type="ChEBI" id="CHEBI:57692"/>
    </ligand>
</feature>
<dbReference type="AlphaFoldDB" id="A0A8E2DP12"/>
<evidence type="ECO:0000256" key="8">
    <source>
        <dbReference type="SAM" id="SignalP"/>
    </source>
</evidence>
<feature type="domain" description="Glucose-methanol-choline oxidoreductase N-terminal" evidence="9">
    <location>
        <begin position="115"/>
        <end position="138"/>
    </location>
</feature>
<dbReference type="OrthoDB" id="269227at2759"/>
<reference evidence="11 12" key="1">
    <citation type="submission" date="2016-07" db="EMBL/GenBank/DDBJ databases">
        <title>Draft genome of the white-rot fungus Obba rivulosa 3A-2.</title>
        <authorList>
            <consortium name="DOE Joint Genome Institute"/>
            <person name="Miettinen O."/>
            <person name="Riley R."/>
            <person name="Acob R."/>
            <person name="Barry K."/>
            <person name="Cullen D."/>
            <person name="De Vries R."/>
            <person name="Hainaut M."/>
            <person name="Hatakka A."/>
            <person name="Henrissat B."/>
            <person name="Hilden K."/>
            <person name="Kuo R."/>
            <person name="Labutti K."/>
            <person name="Lipzen A."/>
            <person name="Makela M.R."/>
            <person name="Sandor L."/>
            <person name="Spatafora J.W."/>
            <person name="Grigoriev I.V."/>
            <person name="Hibbett D.S."/>
        </authorList>
    </citation>
    <scope>NUCLEOTIDE SEQUENCE [LARGE SCALE GENOMIC DNA]</scope>
    <source>
        <strain evidence="11 12">3A-2</strain>
    </source>
</reference>
<evidence type="ECO:0000256" key="1">
    <source>
        <dbReference type="ARBA" id="ARBA00001974"/>
    </source>
</evidence>
<evidence type="ECO:0000256" key="5">
    <source>
        <dbReference type="PIRSR" id="PIRSR000137-1"/>
    </source>
</evidence>
<feature type="binding site" evidence="6">
    <location>
        <position position="117"/>
    </location>
    <ligand>
        <name>FAD</name>
        <dbReference type="ChEBI" id="CHEBI:57692"/>
    </ligand>
</feature>
<organism evidence="11 12">
    <name type="scientific">Obba rivulosa</name>
    <dbReference type="NCBI Taxonomy" id="1052685"/>
    <lineage>
        <taxon>Eukaryota</taxon>
        <taxon>Fungi</taxon>
        <taxon>Dikarya</taxon>
        <taxon>Basidiomycota</taxon>
        <taxon>Agaricomycotina</taxon>
        <taxon>Agaricomycetes</taxon>
        <taxon>Polyporales</taxon>
        <taxon>Gelatoporiaceae</taxon>
        <taxon>Obba</taxon>
    </lineage>
</organism>
<dbReference type="InterPro" id="IPR036188">
    <property type="entry name" value="FAD/NAD-bd_sf"/>
</dbReference>
<accession>A0A8E2DP12</accession>
<dbReference type="Gene3D" id="3.30.560.10">
    <property type="entry name" value="Glucose Oxidase, domain 3"/>
    <property type="match status" value="1"/>
</dbReference>
<protein>
    <submittedName>
        <fullName evidence="11">Aryl-alcohol oxidase-like protein</fullName>
    </submittedName>
</protein>
<dbReference type="InterPro" id="IPR000172">
    <property type="entry name" value="GMC_OxRdtase_N"/>
</dbReference>
<dbReference type="EMBL" id="KV722368">
    <property type="protein sequence ID" value="OCH92503.1"/>
    <property type="molecule type" value="Genomic_DNA"/>
</dbReference>
<evidence type="ECO:0000256" key="6">
    <source>
        <dbReference type="PIRSR" id="PIRSR000137-2"/>
    </source>
</evidence>
<sequence length="600" mass="64979">MMILLPLFGVLAEFLPYSLSVESKLYTDPLQLDKTEYDFVIIGAGTAGNVLANRLTEDNSFTILVVEAGVSNTGLITDEIPFLARSLFPNTSITWNYTTSPQPGLNGRAIPYPRGRVLGGSSTINLEIWTRASKDDWNRFANFTDDIGWSWEAMLPYMKKASRSEHLVPSPDRHNTSGEVIPALHGNKGPVQTSLGGFPSEVDQRLFNTTQEFPQEFPFNEDMNSGIPLGIGWVPYSVSTEGRRSSSATAYLEPVLNRSNLDVLIMTQVTKLIPSNTIDGVVHFDAIEMAQSPTSAPFTVSAKKEIIICAGAVNTPHLLQLSGIGDGTILSAVGIEPIVELEDVGQHLMDHPALANSWFANSTHTSDNISRNATLAAEILQQWEMTGTGRYCDPGTNIIGWLRLPQDGSAEDASAGPTAAQIELIFSNGFMSFVEAAPATGHYFSISTIISSPFSRGNITLASNDPFDSPLINPGLLSDPRDVSMMLQALKTAVRMLQAPTWSGYILEPVSSLAAAMTDEALEEYARNFTYTEFHPIGSARMAPASSKEGVLTPSLKVKGTSGLRVVDASVFPFIPASHPQACIYAVAERAVDLIKSDWL</sequence>
<dbReference type="PROSITE" id="PS00623">
    <property type="entry name" value="GMC_OXRED_1"/>
    <property type="match status" value="1"/>
</dbReference>
<dbReference type="InterPro" id="IPR012132">
    <property type="entry name" value="GMC_OxRdtase"/>
</dbReference>
<dbReference type="Pfam" id="PF00732">
    <property type="entry name" value="GMC_oxred_N"/>
    <property type="match status" value="1"/>
</dbReference>
<dbReference type="PROSITE" id="PS00624">
    <property type="entry name" value="GMC_OXRED_2"/>
    <property type="match status" value="1"/>
</dbReference>
<keyword evidence="3 7" id="KW-0285">Flavoprotein</keyword>
<feature type="signal peptide" evidence="8">
    <location>
        <begin position="1"/>
        <end position="20"/>
    </location>
</feature>
<dbReference type="PANTHER" id="PTHR11552:SF147">
    <property type="entry name" value="CHOLINE DEHYDROGENASE, MITOCHONDRIAL"/>
    <property type="match status" value="1"/>
</dbReference>
<dbReference type="InterPro" id="IPR007867">
    <property type="entry name" value="GMC_OxRtase_C"/>
</dbReference>
<keyword evidence="4 6" id="KW-0274">FAD</keyword>
<dbReference type="PANTHER" id="PTHR11552">
    <property type="entry name" value="GLUCOSE-METHANOL-CHOLINE GMC OXIDOREDUCTASE"/>
    <property type="match status" value="1"/>
</dbReference>
<dbReference type="Pfam" id="PF05199">
    <property type="entry name" value="GMC_oxred_C"/>
    <property type="match status" value="1"/>
</dbReference>
<evidence type="ECO:0000313" key="12">
    <source>
        <dbReference type="Proteomes" id="UP000250043"/>
    </source>
</evidence>
<dbReference type="Gene3D" id="3.50.50.60">
    <property type="entry name" value="FAD/NAD(P)-binding domain"/>
    <property type="match status" value="1"/>
</dbReference>
<evidence type="ECO:0000256" key="2">
    <source>
        <dbReference type="ARBA" id="ARBA00010790"/>
    </source>
</evidence>